<evidence type="ECO:0000313" key="11">
    <source>
        <dbReference type="EMBL" id="KAF2319766.1"/>
    </source>
</evidence>
<dbReference type="AlphaFoldDB" id="A0A6A6N5D6"/>
<evidence type="ECO:0000256" key="7">
    <source>
        <dbReference type="ARBA" id="ARBA00023136"/>
    </source>
</evidence>
<evidence type="ECO:0000256" key="2">
    <source>
        <dbReference type="ARBA" id="ARBA00022614"/>
    </source>
</evidence>
<evidence type="ECO:0000256" key="3">
    <source>
        <dbReference type="ARBA" id="ARBA00022692"/>
    </source>
</evidence>
<keyword evidence="9" id="KW-0325">Glycoprotein</keyword>
<keyword evidence="7" id="KW-0472">Membrane</keyword>
<accession>A0A6A6N5D6</accession>
<proteinExistence type="predicted"/>
<comment type="subcellular location">
    <subcellularLocation>
        <location evidence="1">Membrane</location>
        <topology evidence="1">Single-pass type I membrane protein</topology>
    </subcellularLocation>
</comment>
<evidence type="ECO:0000256" key="6">
    <source>
        <dbReference type="ARBA" id="ARBA00022989"/>
    </source>
</evidence>
<keyword evidence="5" id="KW-0677">Repeat</keyword>
<keyword evidence="2" id="KW-0433">Leucine-rich repeat</keyword>
<dbReference type="InterPro" id="IPR032675">
    <property type="entry name" value="LRR_dom_sf"/>
</dbReference>
<dbReference type="GO" id="GO:0016020">
    <property type="term" value="C:membrane"/>
    <property type="evidence" value="ECO:0007669"/>
    <property type="project" value="UniProtKB-SubCell"/>
</dbReference>
<comment type="caution">
    <text evidence="11">The sequence shown here is derived from an EMBL/GenBank/DDBJ whole genome shotgun (WGS) entry which is preliminary data.</text>
</comment>
<dbReference type="PANTHER" id="PTHR48063:SF112">
    <property type="entry name" value="RECEPTOR LIKE PROTEIN 30-LIKE"/>
    <property type="match status" value="1"/>
</dbReference>
<keyword evidence="4" id="KW-0732">Signal</keyword>
<dbReference type="PANTHER" id="PTHR48063">
    <property type="entry name" value="LRR RECEPTOR-LIKE KINASE"/>
    <property type="match status" value="1"/>
</dbReference>
<keyword evidence="6" id="KW-1133">Transmembrane helix</keyword>
<dbReference type="InterPro" id="IPR001611">
    <property type="entry name" value="Leu-rich_rpt"/>
</dbReference>
<dbReference type="SUPFAM" id="SSF52058">
    <property type="entry name" value="L domain-like"/>
    <property type="match status" value="1"/>
</dbReference>
<keyword evidence="12" id="KW-1185">Reference proteome</keyword>
<evidence type="ECO:0000259" key="10">
    <source>
        <dbReference type="Pfam" id="PF08263"/>
    </source>
</evidence>
<dbReference type="FunFam" id="3.80.10.10:FF:000129">
    <property type="entry name" value="Leucine-rich repeat receptor-like kinase"/>
    <property type="match status" value="1"/>
</dbReference>
<keyword evidence="8" id="KW-0675">Receptor</keyword>
<evidence type="ECO:0000256" key="9">
    <source>
        <dbReference type="ARBA" id="ARBA00023180"/>
    </source>
</evidence>
<name>A0A6A6N5D6_HEVBR</name>
<sequence length="155" mass="17118">MVTSESNSSVQALNVHYRESEQKTLLMLKDGFHNSLGRFSLWVPKEDCCKWKGVGCNNEIDNVISLNLHSPDSSKLLQGSISHGFGNLTSLAVLDFSYNYLMGSIPHNFGNMTSLIVLDLSYSVLEVPILATLKSDSTIAPLQTFTLTRTSSFLQ</sequence>
<keyword evidence="3" id="KW-0812">Transmembrane</keyword>
<protein>
    <recommendedName>
        <fullName evidence="10">Leucine-rich repeat-containing N-terminal plant-type domain-containing protein</fullName>
    </recommendedName>
</protein>
<evidence type="ECO:0000256" key="1">
    <source>
        <dbReference type="ARBA" id="ARBA00004479"/>
    </source>
</evidence>
<gene>
    <name evidence="11" type="ORF">GH714_018631</name>
</gene>
<evidence type="ECO:0000313" key="12">
    <source>
        <dbReference type="Proteomes" id="UP000467840"/>
    </source>
</evidence>
<dbReference type="InterPro" id="IPR013210">
    <property type="entry name" value="LRR_N_plant-typ"/>
</dbReference>
<dbReference type="InterPro" id="IPR046956">
    <property type="entry name" value="RLP23-like"/>
</dbReference>
<dbReference type="Gene3D" id="3.80.10.10">
    <property type="entry name" value="Ribonuclease Inhibitor"/>
    <property type="match status" value="1"/>
</dbReference>
<dbReference type="Pfam" id="PF08263">
    <property type="entry name" value="LRRNT_2"/>
    <property type="match status" value="1"/>
</dbReference>
<dbReference type="Proteomes" id="UP000467840">
    <property type="component" value="Chromosome 10"/>
</dbReference>
<evidence type="ECO:0000256" key="8">
    <source>
        <dbReference type="ARBA" id="ARBA00023170"/>
    </source>
</evidence>
<dbReference type="Pfam" id="PF00560">
    <property type="entry name" value="LRR_1"/>
    <property type="match status" value="1"/>
</dbReference>
<organism evidence="11 12">
    <name type="scientific">Hevea brasiliensis</name>
    <name type="common">Para rubber tree</name>
    <name type="synonym">Siphonia brasiliensis</name>
    <dbReference type="NCBI Taxonomy" id="3981"/>
    <lineage>
        <taxon>Eukaryota</taxon>
        <taxon>Viridiplantae</taxon>
        <taxon>Streptophyta</taxon>
        <taxon>Embryophyta</taxon>
        <taxon>Tracheophyta</taxon>
        <taxon>Spermatophyta</taxon>
        <taxon>Magnoliopsida</taxon>
        <taxon>eudicotyledons</taxon>
        <taxon>Gunneridae</taxon>
        <taxon>Pentapetalae</taxon>
        <taxon>rosids</taxon>
        <taxon>fabids</taxon>
        <taxon>Malpighiales</taxon>
        <taxon>Euphorbiaceae</taxon>
        <taxon>Crotonoideae</taxon>
        <taxon>Micrandreae</taxon>
        <taxon>Hevea</taxon>
    </lineage>
</organism>
<evidence type="ECO:0000256" key="4">
    <source>
        <dbReference type="ARBA" id="ARBA00022729"/>
    </source>
</evidence>
<evidence type="ECO:0000256" key="5">
    <source>
        <dbReference type="ARBA" id="ARBA00022737"/>
    </source>
</evidence>
<reference evidence="11 12" key="1">
    <citation type="journal article" date="2020" name="Mol. Plant">
        <title>The Chromosome-Based Rubber Tree Genome Provides New Insights into Spurge Genome Evolution and Rubber Biosynthesis.</title>
        <authorList>
            <person name="Liu J."/>
            <person name="Shi C."/>
            <person name="Shi C.C."/>
            <person name="Li W."/>
            <person name="Zhang Q.J."/>
            <person name="Zhang Y."/>
            <person name="Li K."/>
            <person name="Lu H.F."/>
            <person name="Shi C."/>
            <person name="Zhu S.T."/>
            <person name="Xiao Z.Y."/>
            <person name="Nan H."/>
            <person name="Yue Y."/>
            <person name="Zhu X.G."/>
            <person name="Wu Y."/>
            <person name="Hong X.N."/>
            <person name="Fan G.Y."/>
            <person name="Tong Y."/>
            <person name="Zhang D."/>
            <person name="Mao C.L."/>
            <person name="Liu Y.L."/>
            <person name="Hao S.J."/>
            <person name="Liu W.Q."/>
            <person name="Lv M.Q."/>
            <person name="Zhang H.B."/>
            <person name="Liu Y."/>
            <person name="Hu-Tang G.R."/>
            <person name="Wang J.P."/>
            <person name="Wang J.H."/>
            <person name="Sun Y.H."/>
            <person name="Ni S.B."/>
            <person name="Chen W.B."/>
            <person name="Zhang X.C."/>
            <person name="Jiao Y.N."/>
            <person name="Eichler E.E."/>
            <person name="Li G.H."/>
            <person name="Liu X."/>
            <person name="Gao L.Z."/>
        </authorList>
    </citation>
    <scope>NUCLEOTIDE SEQUENCE [LARGE SCALE GENOMIC DNA]</scope>
    <source>
        <strain evidence="12">cv. GT1</strain>
        <tissue evidence="11">Leaf</tissue>
    </source>
</reference>
<feature type="domain" description="Leucine-rich repeat-containing N-terminal plant-type" evidence="10">
    <location>
        <begin position="20"/>
        <end position="57"/>
    </location>
</feature>
<dbReference type="EMBL" id="JAAGAX010000003">
    <property type="protein sequence ID" value="KAF2319766.1"/>
    <property type="molecule type" value="Genomic_DNA"/>
</dbReference>